<sequence>MFALPLLAVVLFCLGLLPFQSIALLSCKVGMYTTYAAHIDKQECSSADEQYCIAYGCKKDQNDVSIVWKCSVNANCDQFNAGGKADGGGAINASVCECKVGEKGANFDNAKFTFPIAEAKTMELPSGRSSRENAGIFGAMMAFALAFLCLV</sequence>
<name>A0ABD2JML3_9BILA</name>
<dbReference type="EMBL" id="JBICBT010000940">
    <property type="protein sequence ID" value="KAL3091860.1"/>
    <property type="molecule type" value="Genomic_DNA"/>
</dbReference>
<evidence type="ECO:0000313" key="2">
    <source>
        <dbReference type="EMBL" id="KAL3091860.1"/>
    </source>
</evidence>
<feature type="signal peptide" evidence="1">
    <location>
        <begin position="1"/>
        <end position="23"/>
    </location>
</feature>
<dbReference type="Proteomes" id="UP001620626">
    <property type="component" value="Unassembled WGS sequence"/>
</dbReference>
<evidence type="ECO:0000256" key="1">
    <source>
        <dbReference type="SAM" id="SignalP"/>
    </source>
</evidence>
<keyword evidence="3" id="KW-1185">Reference proteome</keyword>
<organism evidence="2 3">
    <name type="scientific">Heterodera trifolii</name>
    <dbReference type="NCBI Taxonomy" id="157864"/>
    <lineage>
        <taxon>Eukaryota</taxon>
        <taxon>Metazoa</taxon>
        <taxon>Ecdysozoa</taxon>
        <taxon>Nematoda</taxon>
        <taxon>Chromadorea</taxon>
        <taxon>Rhabditida</taxon>
        <taxon>Tylenchina</taxon>
        <taxon>Tylenchomorpha</taxon>
        <taxon>Tylenchoidea</taxon>
        <taxon>Heteroderidae</taxon>
        <taxon>Heteroderinae</taxon>
        <taxon>Heterodera</taxon>
    </lineage>
</organism>
<comment type="caution">
    <text evidence="2">The sequence shown here is derived from an EMBL/GenBank/DDBJ whole genome shotgun (WGS) entry which is preliminary data.</text>
</comment>
<protein>
    <submittedName>
        <fullName evidence="2">Uncharacterized protein</fullName>
    </submittedName>
</protein>
<gene>
    <name evidence="2" type="ORF">niasHT_027480</name>
</gene>
<dbReference type="AlphaFoldDB" id="A0ABD2JML3"/>
<proteinExistence type="predicted"/>
<evidence type="ECO:0000313" key="3">
    <source>
        <dbReference type="Proteomes" id="UP001620626"/>
    </source>
</evidence>
<keyword evidence="1" id="KW-0732">Signal</keyword>
<accession>A0ABD2JML3</accession>
<reference evidence="2 3" key="1">
    <citation type="submission" date="2024-10" db="EMBL/GenBank/DDBJ databases">
        <authorList>
            <person name="Kim D."/>
        </authorList>
    </citation>
    <scope>NUCLEOTIDE SEQUENCE [LARGE SCALE GENOMIC DNA]</scope>
    <source>
        <strain evidence="2">BH-2024</strain>
    </source>
</reference>
<feature type="chain" id="PRO_5044781044" evidence="1">
    <location>
        <begin position="24"/>
        <end position="151"/>
    </location>
</feature>